<evidence type="ECO:0000256" key="2">
    <source>
        <dbReference type="ARBA" id="ARBA00022833"/>
    </source>
</evidence>
<dbReference type="PIRSF" id="PIRSF005261">
    <property type="entry name" value="Heat_shock_Hsp33"/>
    <property type="match status" value="1"/>
</dbReference>
<accession>A0A346AWB5</accession>
<gene>
    <name evidence="6" type="primary">hslO</name>
    <name evidence="7" type="ORF">DKB62_00450</name>
</gene>
<keyword evidence="5 6" id="KW-0676">Redox-active center</keyword>
<sequence length="294" mass="32518">MHIEDQIVHYTSDELIRVSIAQTRRITETARQRHHLSPVACAALGRAMTGALLLAGDYKNHEGVSLKFAGDGPLGAVHVDAFDSNKVRGYIDNPTVDLPLKANGKLDVGAAVGQHGQLTVTRFTPEQMTYTSQADLVSGEIAEDLAYYLYTSEQIPSTISLGVLVDRDYTIAASGGFLVQALPGAKEEDLARVEANITQIGPITTYLKNHPDGEGLIDIILSGMHFKELFRKPAWWQCTCSRQRIENVLLSLRAQDKEELLQDPQVEMTCHYCGEKYVISHDELVTLFENAHKE</sequence>
<dbReference type="HAMAP" id="MF_00117">
    <property type="entry name" value="HslO"/>
    <property type="match status" value="1"/>
</dbReference>
<dbReference type="InterPro" id="IPR016153">
    <property type="entry name" value="Heat_shock_Hsp33_N"/>
</dbReference>
<comment type="subcellular location">
    <subcellularLocation>
        <location evidence="6">Cytoplasm</location>
    </subcellularLocation>
</comment>
<keyword evidence="4 6" id="KW-0143">Chaperone</keyword>
<dbReference type="Gene3D" id="3.55.30.10">
    <property type="entry name" value="Hsp33 domain"/>
    <property type="match status" value="1"/>
</dbReference>
<dbReference type="OrthoDB" id="9776534at2"/>
<dbReference type="SUPFAM" id="SSF118352">
    <property type="entry name" value="HSP33 redox switch-like"/>
    <property type="match status" value="1"/>
</dbReference>
<dbReference type="NCBIfam" id="NF001033">
    <property type="entry name" value="PRK00114.1"/>
    <property type="match status" value="1"/>
</dbReference>
<evidence type="ECO:0000256" key="1">
    <source>
        <dbReference type="ARBA" id="ARBA00022490"/>
    </source>
</evidence>
<dbReference type="RefSeq" id="WP_095628863.1">
    <property type="nucleotide sequence ID" value="NZ_CALYAU010000005.1"/>
</dbReference>
<dbReference type="CDD" id="cd00498">
    <property type="entry name" value="Hsp33"/>
    <property type="match status" value="1"/>
</dbReference>
<keyword evidence="3 6" id="KW-1015">Disulfide bond</keyword>
<proteinExistence type="inferred from homology"/>
<evidence type="ECO:0000256" key="4">
    <source>
        <dbReference type="ARBA" id="ARBA00023186"/>
    </source>
</evidence>
<evidence type="ECO:0000256" key="5">
    <source>
        <dbReference type="ARBA" id="ARBA00023284"/>
    </source>
</evidence>
<dbReference type="SUPFAM" id="SSF64397">
    <property type="entry name" value="Hsp33 domain"/>
    <property type="match status" value="1"/>
</dbReference>
<dbReference type="InterPro" id="IPR016154">
    <property type="entry name" value="Heat_shock_Hsp33_C"/>
</dbReference>
<dbReference type="PANTHER" id="PTHR30111:SF1">
    <property type="entry name" value="33 KDA CHAPERONIN"/>
    <property type="match status" value="1"/>
</dbReference>
<feature type="disulfide bond" description="Redox-active" evidence="6">
    <location>
        <begin position="238"/>
        <end position="240"/>
    </location>
</feature>
<dbReference type="PANTHER" id="PTHR30111">
    <property type="entry name" value="33 KDA CHAPERONIN"/>
    <property type="match status" value="1"/>
</dbReference>
<dbReference type="KEGG" id="meg:DKB62_00450"/>
<dbReference type="GO" id="GO:0042026">
    <property type="term" value="P:protein refolding"/>
    <property type="evidence" value="ECO:0007669"/>
    <property type="project" value="TreeGrafter"/>
</dbReference>
<keyword evidence="2 6" id="KW-0862">Zinc</keyword>
<comment type="PTM">
    <text evidence="6">Under oxidizing conditions two disulfide bonds are formed involving the reactive cysteines. Under reducing conditions zinc is bound to the reactive cysteines and the protein is inactive.</text>
</comment>
<evidence type="ECO:0000256" key="3">
    <source>
        <dbReference type="ARBA" id="ARBA00023157"/>
    </source>
</evidence>
<dbReference type="InterPro" id="IPR000397">
    <property type="entry name" value="Heat_shock_Hsp33"/>
</dbReference>
<evidence type="ECO:0000313" key="7">
    <source>
        <dbReference type="EMBL" id="AXL20158.1"/>
    </source>
</evidence>
<evidence type="ECO:0000256" key="6">
    <source>
        <dbReference type="HAMAP-Rule" id="MF_00117"/>
    </source>
</evidence>
<protein>
    <recommendedName>
        <fullName evidence="6">33 kDa chaperonin</fullName>
    </recommendedName>
    <alternativeName>
        <fullName evidence="6">Heat shock protein 33 homolog</fullName>
        <shortName evidence="6">HSP33</shortName>
    </alternativeName>
</protein>
<dbReference type="AlphaFoldDB" id="A0A346AWB5"/>
<organism evidence="7 8">
    <name type="scientific">Megasphaera stantonii</name>
    <dbReference type="NCBI Taxonomy" id="2144175"/>
    <lineage>
        <taxon>Bacteria</taxon>
        <taxon>Bacillati</taxon>
        <taxon>Bacillota</taxon>
        <taxon>Negativicutes</taxon>
        <taxon>Veillonellales</taxon>
        <taxon>Veillonellaceae</taxon>
        <taxon>Megasphaera</taxon>
    </lineage>
</organism>
<dbReference type="GO" id="GO:0051082">
    <property type="term" value="F:unfolded protein binding"/>
    <property type="evidence" value="ECO:0007669"/>
    <property type="project" value="UniProtKB-UniRule"/>
</dbReference>
<comment type="similarity">
    <text evidence="6">Belongs to the HSP33 family.</text>
</comment>
<dbReference type="Proteomes" id="UP000254337">
    <property type="component" value="Chromosome"/>
</dbReference>
<feature type="disulfide bond" description="Redox-active" evidence="6">
    <location>
        <begin position="270"/>
        <end position="273"/>
    </location>
</feature>
<dbReference type="EMBL" id="CP029462">
    <property type="protein sequence ID" value="AXL20158.1"/>
    <property type="molecule type" value="Genomic_DNA"/>
</dbReference>
<keyword evidence="8" id="KW-1185">Reference proteome</keyword>
<keyword evidence="1 6" id="KW-0963">Cytoplasm</keyword>
<evidence type="ECO:0000313" key="8">
    <source>
        <dbReference type="Proteomes" id="UP000254337"/>
    </source>
</evidence>
<reference evidence="7 8" key="1">
    <citation type="submission" date="2018-05" db="EMBL/GenBank/DDBJ databases">
        <title>Complete genome sequence of Megasphaera sp. AJH120T, isolated from the ceca of a chicken.</title>
        <authorList>
            <person name="Maki J."/>
            <person name="Looft T."/>
        </authorList>
    </citation>
    <scope>NUCLEOTIDE SEQUENCE [LARGE SCALE GENOMIC DNA]</scope>
    <source>
        <strain evidence="7 8">AJH120</strain>
    </source>
</reference>
<comment type="function">
    <text evidence="6">Redox regulated molecular chaperone. Protects both thermally unfolding and oxidatively damaged proteins from irreversible aggregation. Plays an important role in the bacterial defense system toward oxidative stress.</text>
</comment>
<dbReference type="GO" id="GO:0044183">
    <property type="term" value="F:protein folding chaperone"/>
    <property type="evidence" value="ECO:0007669"/>
    <property type="project" value="TreeGrafter"/>
</dbReference>
<dbReference type="Pfam" id="PF01430">
    <property type="entry name" value="HSP33"/>
    <property type="match status" value="1"/>
</dbReference>
<dbReference type="GO" id="GO:0005737">
    <property type="term" value="C:cytoplasm"/>
    <property type="evidence" value="ECO:0007669"/>
    <property type="project" value="UniProtKB-SubCell"/>
</dbReference>
<name>A0A346AWB5_9FIRM</name>
<dbReference type="Gene3D" id="3.90.1280.10">
    <property type="entry name" value="HSP33 redox switch-like"/>
    <property type="match status" value="1"/>
</dbReference>